<evidence type="ECO:0000259" key="2">
    <source>
        <dbReference type="PROSITE" id="PS50097"/>
    </source>
</evidence>
<comment type="caution">
    <text evidence="3">The sequence shown here is derived from an EMBL/GenBank/DDBJ whole genome shotgun (WGS) entry which is preliminary data.</text>
</comment>
<name>A0AAX6FPA5_IRIPA</name>
<protein>
    <submittedName>
        <fullName evidence="3">BTB/POZ domain-containing protein</fullName>
    </submittedName>
</protein>
<dbReference type="Pfam" id="PF00651">
    <property type="entry name" value="BTB"/>
    <property type="match status" value="1"/>
</dbReference>
<evidence type="ECO:0000313" key="3">
    <source>
        <dbReference type="EMBL" id="KAJ6818143.1"/>
    </source>
</evidence>
<dbReference type="InterPro" id="IPR044714">
    <property type="entry name" value="AtSIBP1-like"/>
</dbReference>
<comment type="pathway">
    <text evidence="1">Protein modification; protein ubiquitination.</text>
</comment>
<dbReference type="PROSITE" id="PS50097">
    <property type="entry name" value="BTB"/>
    <property type="match status" value="1"/>
</dbReference>
<proteinExistence type="predicted"/>
<reference evidence="3" key="2">
    <citation type="submission" date="2023-04" db="EMBL/GenBank/DDBJ databases">
        <authorList>
            <person name="Bruccoleri R.E."/>
            <person name="Oakeley E.J."/>
            <person name="Faust A.-M."/>
            <person name="Dessus-Babus S."/>
            <person name="Altorfer M."/>
            <person name="Burckhardt D."/>
            <person name="Oertli M."/>
            <person name="Naumann U."/>
            <person name="Petersen F."/>
            <person name="Wong J."/>
        </authorList>
    </citation>
    <scope>NUCLEOTIDE SEQUENCE</scope>
    <source>
        <strain evidence="3">GSM-AAB239-AS_SAM_17_03QT</strain>
        <tissue evidence="3">Leaf</tissue>
    </source>
</reference>
<organism evidence="3 4">
    <name type="scientific">Iris pallida</name>
    <name type="common">Sweet iris</name>
    <dbReference type="NCBI Taxonomy" id="29817"/>
    <lineage>
        <taxon>Eukaryota</taxon>
        <taxon>Viridiplantae</taxon>
        <taxon>Streptophyta</taxon>
        <taxon>Embryophyta</taxon>
        <taxon>Tracheophyta</taxon>
        <taxon>Spermatophyta</taxon>
        <taxon>Magnoliopsida</taxon>
        <taxon>Liliopsida</taxon>
        <taxon>Asparagales</taxon>
        <taxon>Iridaceae</taxon>
        <taxon>Iridoideae</taxon>
        <taxon>Irideae</taxon>
        <taxon>Iris</taxon>
    </lineage>
</organism>
<gene>
    <name evidence="3" type="ORF">M6B38_407370</name>
</gene>
<feature type="domain" description="BTB" evidence="2">
    <location>
        <begin position="164"/>
        <end position="224"/>
    </location>
</feature>
<dbReference type="CDD" id="cd14733">
    <property type="entry name" value="BACK"/>
    <property type="match status" value="1"/>
</dbReference>
<dbReference type="SUPFAM" id="SSF54695">
    <property type="entry name" value="POZ domain"/>
    <property type="match status" value="1"/>
</dbReference>
<sequence>MSEWAHRVETTPRLAQWRIDTLSSTYRKSDPFKIGIWNWFLTVERNKQLLVKLYPEVSALTREQPPVASFVIKLISSSSSPSRKTLVHPGVSDKLIKTNEDFVWAVDTLFTGRFIVDVEFLDLKIVPPSGGEAVSIWSAYQIERHSLSTAITSLSRMLSDSILTDITITGTDGASIGAHRAVLAARSPVFRSMFSHDLKEKSLSAVDISDMPFDACRTFLGYVYGDFRADDFLAHRLALLRAADKYDMEDLKEACHESLLEDIDAKNVLERLQTAHLYRLQRLKSGCFRYLVNFGKVYEIRDEFNAFLLHADRELITEIFQEVLAAWKGF</sequence>
<dbReference type="PANTHER" id="PTHR46672">
    <property type="entry name" value="OS08G0495500 PROTEIN-RELATED"/>
    <property type="match status" value="1"/>
</dbReference>
<dbReference type="InterPro" id="IPR000210">
    <property type="entry name" value="BTB/POZ_dom"/>
</dbReference>
<dbReference type="Gene3D" id="3.30.710.10">
    <property type="entry name" value="Potassium Channel Kv1.1, Chain A"/>
    <property type="match status" value="1"/>
</dbReference>
<dbReference type="Proteomes" id="UP001140949">
    <property type="component" value="Unassembled WGS sequence"/>
</dbReference>
<keyword evidence="4" id="KW-1185">Reference proteome</keyword>
<dbReference type="PANTHER" id="PTHR46672:SF4">
    <property type="entry name" value="OS08G0495500 PROTEIN"/>
    <property type="match status" value="1"/>
</dbReference>
<evidence type="ECO:0000256" key="1">
    <source>
        <dbReference type="ARBA" id="ARBA00004906"/>
    </source>
</evidence>
<dbReference type="InterPro" id="IPR011333">
    <property type="entry name" value="SKP1/BTB/POZ_sf"/>
</dbReference>
<dbReference type="AlphaFoldDB" id="A0AAX6FPA5"/>
<accession>A0AAX6FPA5</accession>
<dbReference type="SMART" id="SM00225">
    <property type="entry name" value="BTB"/>
    <property type="match status" value="1"/>
</dbReference>
<dbReference type="EMBL" id="JANAVB010027397">
    <property type="protein sequence ID" value="KAJ6818143.1"/>
    <property type="molecule type" value="Genomic_DNA"/>
</dbReference>
<reference evidence="3" key="1">
    <citation type="journal article" date="2023" name="GigaByte">
        <title>Genome assembly of the bearded iris, Iris pallida Lam.</title>
        <authorList>
            <person name="Bruccoleri R.E."/>
            <person name="Oakeley E.J."/>
            <person name="Faust A.M.E."/>
            <person name="Altorfer M."/>
            <person name="Dessus-Babus S."/>
            <person name="Burckhardt D."/>
            <person name="Oertli M."/>
            <person name="Naumann U."/>
            <person name="Petersen F."/>
            <person name="Wong J."/>
        </authorList>
    </citation>
    <scope>NUCLEOTIDE SEQUENCE</scope>
    <source>
        <strain evidence="3">GSM-AAB239-AS_SAM_17_03QT</strain>
    </source>
</reference>
<evidence type="ECO:0000313" key="4">
    <source>
        <dbReference type="Proteomes" id="UP001140949"/>
    </source>
</evidence>